<organism evidence="2 3">
    <name type="scientific">Actinomadura rubrisoli</name>
    <dbReference type="NCBI Taxonomy" id="2530368"/>
    <lineage>
        <taxon>Bacteria</taxon>
        <taxon>Bacillati</taxon>
        <taxon>Actinomycetota</taxon>
        <taxon>Actinomycetes</taxon>
        <taxon>Streptosporangiales</taxon>
        <taxon>Thermomonosporaceae</taxon>
        <taxon>Actinomadura</taxon>
    </lineage>
</organism>
<dbReference type="InterPro" id="IPR051908">
    <property type="entry name" value="Ribosomal_N-acetyltransferase"/>
</dbReference>
<dbReference type="PANTHER" id="PTHR43441">
    <property type="entry name" value="RIBOSOMAL-PROTEIN-SERINE ACETYLTRANSFERASE"/>
    <property type="match status" value="1"/>
</dbReference>
<dbReference type="CDD" id="cd04301">
    <property type="entry name" value="NAT_SF"/>
    <property type="match status" value="1"/>
</dbReference>
<evidence type="ECO:0000259" key="1">
    <source>
        <dbReference type="PROSITE" id="PS51186"/>
    </source>
</evidence>
<dbReference type="GO" id="GO:0005737">
    <property type="term" value="C:cytoplasm"/>
    <property type="evidence" value="ECO:0007669"/>
    <property type="project" value="TreeGrafter"/>
</dbReference>
<proteinExistence type="predicted"/>
<protein>
    <submittedName>
        <fullName evidence="2">N-acetyltransferase</fullName>
    </submittedName>
</protein>
<dbReference type="GO" id="GO:1990189">
    <property type="term" value="F:protein N-terminal-serine acetyltransferase activity"/>
    <property type="evidence" value="ECO:0007669"/>
    <property type="project" value="TreeGrafter"/>
</dbReference>
<reference evidence="2 3" key="1">
    <citation type="submission" date="2019-03" db="EMBL/GenBank/DDBJ databases">
        <title>Draft genome sequences of novel Actinobacteria.</title>
        <authorList>
            <person name="Sahin N."/>
            <person name="Ay H."/>
            <person name="Saygin H."/>
        </authorList>
    </citation>
    <scope>NUCLEOTIDE SEQUENCE [LARGE SCALE GENOMIC DNA]</scope>
    <source>
        <strain evidence="2 3">H3C3</strain>
    </source>
</reference>
<evidence type="ECO:0000313" key="3">
    <source>
        <dbReference type="Proteomes" id="UP000294513"/>
    </source>
</evidence>
<dbReference type="GO" id="GO:0008999">
    <property type="term" value="F:protein-N-terminal-alanine acetyltransferase activity"/>
    <property type="evidence" value="ECO:0007669"/>
    <property type="project" value="TreeGrafter"/>
</dbReference>
<dbReference type="Proteomes" id="UP000294513">
    <property type="component" value="Unassembled WGS sequence"/>
</dbReference>
<dbReference type="InterPro" id="IPR000182">
    <property type="entry name" value="GNAT_dom"/>
</dbReference>
<dbReference type="Gene3D" id="3.40.630.30">
    <property type="match status" value="1"/>
</dbReference>
<dbReference type="InterPro" id="IPR016181">
    <property type="entry name" value="Acyl_CoA_acyltransferase"/>
</dbReference>
<dbReference type="PANTHER" id="PTHR43441:SF10">
    <property type="entry name" value="ACETYLTRANSFERASE"/>
    <property type="match status" value="1"/>
</dbReference>
<sequence>MNVVDHERLMNLPKAESEHTECSDLSRPVWRGESTVLRRVEPSDWEVVLALESSSSYQRAWERVTAPRSPENCQEWLKKESAKDPLDDNFLLAITDRRHGFMVGCINTSQADPVAGRFYLGLAVAPEHQRRGYAWEAGLLVLGYMFGERRYQKAQAYVHDFNEASQTGMLAFGATLEGRLRRHDFFAGRYHDNLIFGLTAEEFFAAHGTPASQAST</sequence>
<dbReference type="Pfam" id="PF13302">
    <property type="entry name" value="Acetyltransf_3"/>
    <property type="match status" value="1"/>
</dbReference>
<dbReference type="AlphaFoldDB" id="A0A4R5C0A1"/>
<feature type="domain" description="N-acetyltransferase" evidence="1">
    <location>
        <begin position="35"/>
        <end position="201"/>
    </location>
</feature>
<keyword evidence="2" id="KW-0808">Transferase</keyword>
<gene>
    <name evidence="2" type="ORF">E1298_11220</name>
</gene>
<name>A0A4R5C0A1_9ACTN</name>
<dbReference type="PROSITE" id="PS51186">
    <property type="entry name" value="GNAT"/>
    <property type="match status" value="1"/>
</dbReference>
<comment type="caution">
    <text evidence="2">The sequence shown here is derived from an EMBL/GenBank/DDBJ whole genome shotgun (WGS) entry which is preliminary data.</text>
</comment>
<keyword evidence="3" id="KW-1185">Reference proteome</keyword>
<dbReference type="SUPFAM" id="SSF55729">
    <property type="entry name" value="Acyl-CoA N-acyltransferases (Nat)"/>
    <property type="match status" value="1"/>
</dbReference>
<accession>A0A4R5C0A1</accession>
<dbReference type="OrthoDB" id="9814648at2"/>
<dbReference type="EMBL" id="SMKU01000041">
    <property type="protein sequence ID" value="TDD92115.1"/>
    <property type="molecule type" value="Genomic_DNA"/>
</dbReference>
<evidence type="ECO:0000313" key="2">
    <source>
        <dbReference type="EMBL" id="TDD92115.1"/>
    </source>
</evidence>